<comment type="caution">
    <text evidence="1">The sequence shown here is derived from an EMBL/GenBank/DDBJ whole genome shotgun (WGS) entry which is preliminary data.</text>
</comment>
<sequence length="107" mass="12198">MSDERIEINQPFRLILTCYKDGIIVDLATTTTQSIEYRDPSGTEIKVTASILNPPGTNGKIYYDFVQDDINKINLWKVKPWLTFAGLGEIPGDPVDVEIYDEWESKE</sequence>
<evidence type="ECO:0008006" key="2">
    <source>
        <dbReference type="Google" id="ProtNLM"/>
    </source>
</evidence>
<name>A0A0F9RYG3_9ZZZZ</name>
<protein>
    <recommendedName>
        <fullName evidence="2">BppU N-terminal domain-containing protein</fullName>
    </recommendedName>
</protein>
<accession>A0A0F9RYG3</accession>
<dbReference type="EMBL" id="LAZR01000656">
    <property type="protein sequence ID" value="KKN61495.1"/>
    <property type="molecule type" value="Genomic_DNA"/>
</dbReference>
<proteinExistence type="predicted"/>
<gene>
    <name evidence="1" type="ORF">LCGC14_0521500</name>
</gene>
<evidence type="ECO:0000313" key="1">
    <source>
        <dbReference type="EMBL" id="KKN61495.1"/>
    </source>
</evidence>
<organism evidence="1">
    <name type="scientific">marine sediment metagenome</name>
    <dbReference type="NCBI Taxonomy" id="412755"/>
    <lineage>
        <taxon>unclassified sequences</taxon>
        <taxon>metagenomes</taxon>
        <taxon>ecological metagenomes</taxon>
    </lineage>
</organism>
<dbReference type="AlphaFoldDB" id="A0A0F9RYG3"/>
<reference evidence="1" key="1">
    <citation type="journal article" date="2015" name="Nature">
        <title>Complex archaea that bridge the gap between prokaryotes and eukaryotes.</title>
        <authorList>
            <person name="Spang A."/>
            <person name="Saw J.H."/>
            <person name="Jorgensen S.L."/>
            <person name="Zaremba-Niedzwiedzka K."/>
            <person name="Martijn J."/>
            <person name="Lind A.E."/>
            <person name="van Eijk R."/>
            <person name="Schleper C."/>
            <person name="Guy L."/>
            <person name="Ettema T.J."/>
        </authorList>
    </citation>
    <scope>NUCLEOTIDE SEQUENCE</scope>
</reference>